<feature type="region of interest" description="Disordered" evidence="1">
    <location>
        <begin position="28"/>
        <end position="66"/>
    </location>
</feature>
<keyword evidence="3" id="KW-1185">Reference proteome</keyword>
<evidence type="ECO:0000313" key="3">
    <source>
        <dbReference type="Proteomes" id="UP001054854"/>
    </source>
</evidence>
<accession>A0ABQ3UBZ7</accession>
<protein>
    <submittedName>
        <fullName evidence="2">Uncharacterized protein</fullName>
    </submittedName>
</protein>
<reference evidence="2" key="1">
    <citation type="submission" date="2024-05" db="EMBL/GenBank/DDBJ databases">
        <title>Whole genome shotgun sequence of Streptomyces hygroscopicus NBRC 113678.</title>
        <authorList>
            <person name="Komaki H."/>
            <person name="Tamura T."/>
        </authorList>
    </citation>
    <scope>NUCLEOTIDE SEQUENCE</scope>
    <source>
        <strain evidence="2">N11-34</strain>
    </source>
</reference>
<comment type="caution">
    <text evidence="2">The sequence shown here is derived from an EMBL/GenBank/DDBJ whole genome shotgun (WGS) entry which is preliminary data.</text>
</comment>
<evidence type="ECO:0000256" key="1">
    <source>
        <dbReference type="SAM" id="MobiDB-lite"/>
    </source>
</evidence>
<proteinExistence type="predicted"/>
<dbReference type="EMBL" id="BNEK01000005">
    <property type="protein sequence ID" value="GHJ32706.1"/>
    <property type="molecule type" value="Genomic_DNA"/>
</dbReference>
<evidence type="ECO:0000313" key="2">
    <source>
        <dbReference type="EMBL" id="GHJ32706.1"/>
    </source>
</evidence>
<organism evidence="2 3">
    <name type="scientific">Streptomyces hygroscopicus</name>
    <dbReference type="NCBI Taxonomy" id="1912"/>
    <lineage>
        <taxon>Bacteria</taxon>
        <taxon>Bacillati</taxon>
        <taxon>Actinomycetota</taxon>
        <taxon>Actinomycetes</taxon>
        <taxon>Kitasatosporales</taxon>
        <taxon>Streptomycetaceae</taxon>
        <taxon>Streptomyces</taxon>
        <taxon>Streptomyces violaceusniger group</taxon>
    </lineage>
</organism>
<gene>
    <name evidence="2" type="ORF">TPA0910_71390</name>
</gene>
<sequence length="66" mass="6758">MPLCGTISFPVNRPAVTENVNMKTALGGDTALARPPTAHPDAPALTGDGAIADPEAPLADSDHRPR</sequence>
<dbReference type="Proteomes" id="UP001054854">
    <property type="component" value="Unassembled WGS sequence"/>
</dbReference>
<name>A0ABQ3UBZ7_STRHY</name>